<gene>
    <name evidence="4" type="ORF">E1288_40035</name>
</gene>
<dbReference type="CDD" id="cd04082">
    <property type="entry name" value="CBM35_pectate_lyase-like"/>
    <property type="match status" value="1"/>
</dbReference>
<organism evidence="4 5">
    <name type="scientific">Saccharopolyspora elongata</name>
    <dbReference type="NCBI Taxonomy" id="2530387"/>
    <lineage>
        <taxon>Bacteria</taxon>
        <taxon>Bacillati</taxon>
        <taxon>Actinomycetota</taxon>
        <taxon>Actinomycetes</taxon>
        <taxon>Pseudonocardiales</taxon>
        <taxon>Pseudonocardiaceae</taxon>
        <taxon>Saccharopolyspora</taxon>
    </lineage>
</organism>
<dbReference type="SUPFAM" id="SSF49785">
    <property type="entry name" value="Galactose-binding domain-like"/>
    <property type="match status" value="1"/>
</dbReference>
<dbReference type="InterPro" id="IPR012341">
    <property type="entry name" value="6hp_glycosidase-like_sf"/>
</dbReference>
<dbReference type="Pfam" id="PF07470">
    <property type="entry name" value="Glyco_hydro_88"/>
    <property type="match status" value="1"/>
</dbReference>
<proteinExistence type="predicted"/>
<dbReference type="InterPro" id="IPR008979">
    <property type="entry name" value="Galactose-bd-like_sf"/>
</dbReference>
<dbReference type="EMBL" id="SMKW01000093">
    <property type="protein sequence ID" value="TDD37724.1"/>
    <property type="molecule type" value="Genomic_DNA"/>
</dbReference>
<dbReference type="InterPro" id="IPR010905">
    <property type="entry name" value="Glyco_hydro_88"/>
</dbReference>
<feature type="chain" id="PRO_5020559347" evidence="2">
    <location>
        <begin position="27"/>
        <end position="510"/>
    </location>
</feature>
<evidence type="ECO:0000259" key="3">
    <source>
        <dbReference type="PROSITE" id="PS51175"/>
    </source>
</evidence>
<dbReference type="InterPro" id="IPR052043">
    <property type="entry name" value="PolySaccharide_Degr_Enz"/>
</dbReference>
<evidence type="ECO:0000313" key="4">
    <source>
        <dbReference type="EMBL" id="TDD37724.1"/>
    </source>
</evidence>
<dbReference type="GO" id="GO:0016787">
    <property type="term" value="F:hydrolase activity"/>
    <property type="evidence" value="ECO:0007669"/>
    <property type="project" value="UniProtKB-KW"/>
</dbReference>
<evidence type="ECO:0000313" key="5">
    <source>
        <dbReference type="Proteomes" id="UP000294947"/>
    </source>
</evidence>
<evidence type="ECO:0000256" key="1">
    <source>
        <dbReference type="ARBA" id="ARBA00022801"/>
    </source>
</evidence>
<dbReference type="InterPro" id="IPR005084">
    <property type="entry name" value="CBM6"/>
</dbReference>
<dbReference type="Proteomes" id="UP000294947">
    <property type="component" value="Unassembled WGS sequence"/>
</dbReference>
<keyword evidence="5" id="KW-1185">Reference proteome</keyword>
<accession>A0A4R4Y2N8</accession>
<reference evidence="4 5" key="1">
    <citation type="submission" date="2019-03" db="EMBL/GenBank/DDBJ databases">
        <title>Draft genome sequences of novel Actinobacteria.</title>
        <authorList>
            <person name="Sahin N."/>
            <person name="Ay H."/>
            <person name="Saygin H."/>
        </authorList>
    </citation>
    <scope>NUCLEOTIDE SEQUENCE [LARGE SCALE GENOMIC DNA]</scope>
    <source>
        <strain evidence="4 5">7K502</strain>
    </source>
</reference>
<dbReference type="Gene3D" id="1.50.10.10">
    <property type="match status" value="1"/>
</dbReference>
<protein>
    <submittedName>
        <fullName evidence="4">Carbohydrate-binding protein</fullName>
    </submittedName>
</protein>
<feature type="domain" description="CBM6" evidence="3">
    <location>
        <begin position="29"/>
        <end position="151"/>
    </location>
</feature>
<keyword evidence="1" id="KW-0378">Hydrolase</keyword>
<dbReference type="Pfam" id="PF16990">
    <property type="entry name" value="CBM_35"/>
    <property type="match status" value="1"/>
</dbReference>
<dbReference type="PROSITE" id="PS51175">
    <property type="entry name" value="CBM6"/>
    <property type="match status" value="1"/>
</dbReference>
<keyword evidence="2" id="KW-0732">Signal</keyword>
<dbReference type="PANTHER" id="PTHR33886:SF8">
    <property type="entry name" value="UNSATURATED RHAMNOGALACTURONAN HYDROLASE (EUROFUNG)"/>
    <property type="match status" value="1"/>
</dbReference>
<feature type="signal peptide" evidence="2">
    <location>
        <begin position="1"/>
        <end position="26"/>
    </location>
</feature>
<dbReference type="GO" id="GO:0030246">
    <property type="term" value="F:carbohydrate binding"/>
    <property type="evidence" value="ECO:0007669"/>
    <property type="project" value="InterPro"/>
</dbReference>
<dbReference type="Gene3D" id="2.60.120.260">
    <property type="entry name" value="Galactose-binding domain-like"/>
    <property type="match status" value="1"/>
</dbReference>
<dbReference type="InterPro" id="IPR008928">
    <property type="entry name" value="6-hairpin_glycosidase_sf"/>
</dbReference>
<evidence type="ECO:0000256" key="2">
    <source>
        <dbReference type="SAM" id="SignalP"/>
    </source>
</evidence>
<dbReference type="OrthoDB" id="6381507at2"/>
<dbReference type="PANTHER" id="PTHR33886">
    <property type="entry name" value="UNSATURATED RHAMNOGALACTURONAN HYDROLASE (EUROFUNG)"/>
    <property type="match status" value="1"/>
</dbReference>
<sequence length="510" mass="55441">MMSRLRVVLVVLALLLLLPPPTPAFAATTVYEAERAARTDAAVESNHLGFTGTGFVNYDNTIGSSLSFTVHAAVAGGHALTFRFANGTGADRSLDVVVNGTPHAISFPSTGSWTAWATRTLRVNLKHGTNVVRATATTAEGGPNLDSLSVDNGVTAPSPSDWSTAVVDSTMARRPATSLGLGYTDALFLHAAFQVYQRTHDTRYLNYVKAWGSARVAADGSTGKPYNDLDSMLVGNVFLDLAQATGDSRYRLAANRIVTRVATYPRASDGALIHNVAFNGQLWSDGAFMAQPFLARAGDHTGPPRQLLTYFGHLRNEDALLRHAYDETRRSSWADTSGRSPEVWCRAVGWFGMATVDVLEELPRTHPDRAALVEIVRYLADGYRRWQDPATGRWFQLPVKPGLAGNWTETSCSAMFTYTLARAVERGYVSPAFWPVAQRGYRGVLAKVSIGSDGRTRISDVVIGTNVGDARYYLERPRMDNDFHGLGAFLIMNEELRSLTPIAAAAATFE</sequence>
<comment type="caution">
    <text evidence="4">The sequence shown here is derived from an EMBL/GenBank/DDBJ whole genome shotgun (WGS) entry which is preliminary data.</text>
</comment>
<dbReference type="AlphaFoldDB" id="A0A4R4Y2N8"/>
<dbReference type="SUPFAM" id="SSF48208">
    <property type="entry name" value="Six-hairpin glycosidases"/>
    <property type="match status" value="1"/>
</dbReference>
<name>A0A4R4Y2N8_9PSEU</name>
<dbReference type="GO" id="GO:0005975">
    <property type="term" value="P:carbohydrate metabolic process"/>
    <property type="evidence" value="ECO:0007669"/>
    <property type="project" value="InterPro"/>
</dbReference>